<proteinExistence type="predicted"/>
<evidence type="ECO:0000259" key="1">
    <source>
        <dbReference type="PROSITE" id="PS50405"/>
    </source>
</evidence>
<sequence length="185" mass="21243">MMERFVNDGILANLDFFDLSTCVELVGQDESIIEEQDIPAIVDVNVPLKRSQKTRRSTIPDDYEVVFGVSAAWKAEGEEKEKTIVSVKESIVFLEKQLEGRKFFGGEKIGYLDLVLGWILHWTGVMEEVGDMKLLEKDNFTLIHEWSQNFTHIPIIKECLPPRENLLNHVRTFVSYFLLLAADKP</sequence>
<dbReference type="GeneID" id="132800735"/>
<dbReference type="InterPro" id="IPR004046">
    <property type="entry name" value="GST_C"/>
</dbReference>
<dbReference type="CDD" id="cd03185">
    <property type="entry name" value="GST_C_Tau"/>
    <property type="match status" value="1"/>
</dbReference>
<dbReference type="Proteomes" id="UP001652623">
    <property type="component" value="Chromosome 2"/>
</dbReference>
<accession>A0ABM4A2M0</accession>
<dbReference type="PANTHER" id="PTHR11260">
    <property type="entry name" value="GLUTATHIONE S-TRANSFERASE, GST, SUPERFAMILY, GST DOMAIN CONTAINING"/>
    <property type="match status" value="1"/>
</dbReference>
<reference evidence="3" key="1">
    <citation type="submission" date="2025-08" db="UniProtKB">
        <authorList>
            <consortium name="RefSeq"/>
        </authorList>
    </citation>
    <scope>IDENTIFICATION</scope>
    <source>
        <tissue evidence="3">Seedling</tissue>
    </source>
</reference>
<dbReference type="PANTHER" id="PTHR11260:SF614">
    <property type="entry name" value="GLUTATHIONE S-TRANSFERASE"/>
    <property type="match status" value="1"/>
</dbReference>
<dbReference type="InterPro" id="IPR045073">
    <property type="entry name" value="Omega/Tau-like"/>
</dbReference>
<dbReference type="InterPro" id="IPR036282">
    <property type="entry name" value="Glutathione-S-Trfase_C_sf"/>
</dbReference>
<feature type="domain" description="GST C-terminal" evidence="1">
    <location>
        <begin position="46"/>
        <end position="173"/>
    </location>
</feature>
<evidence type="ECO:0000313" key="3">
    <source>
        <dbReference type="RefSeq" id="XP_060670974.1"/>
    </source>
</evidence>
<organism evidence="2 3">
    <name type="scientific">Ziziphus jujuba</name>
    <name type="common">Chinese jujube</name>
    <name type="synonym">Ziziphus sativa</name>
    <dbReference type="NCBI Taxonomy" id="326968"/>
    <lineage>
        <taxon>Eukaryota</taxon>
        <taxon>Viridiplantae</taxon>
        <taxon>Streptophyta</taxon>
        <taxon>Embryophyta</taxon>
        <taxon>Tracheophyta</taxon>
        <taxon>Spermatophyta</taxon>
        <taxon>Magnoliopsida</taxon>
        <taxon>eudicotyledons</taxon>
        <taxon>Gunneridae</taxon>
        <taxon>Pentapetalae</taxon>
        <taxon>rosids</taxon>
        <taxon>fabids</taxon>
        <taxon>Rosales</taxon>
        <taxon>Rhamnaceae</taxon>
        <taxon>Paliureae</taxon>
        <taxon>Ziziphus</taxon>
    </lineage>
</organism>
<dbReference type="PROSITE" id="PS50405">
    <property type="entry name" value="GST_CTER"/>
    <property type="match status" value="1"/>
</dbReference>
<dbReference type="SUPFAM" id="SSF47616">
    <property type="entry name" value="GST C-terminal domain-like"/>
    <property type="match status" value="1"/>
</dbReference>
<dbReference type="InterPro" id="IPR045074">
    <property type="entry name" value="GST_C_Tau"/>
</dbReference>
<gene>
    <name evidence="3" type="primary">LOC132800735</name>
</gene>
<name>A0ABM4A2M0_ZIZJJ</name>
<dbReference type="InterPro" id="IPR010987">
    <property type="entry name" value="Glutathione-S-Trfase_C-like"/>
</dbReference>
<protein>
    <submittedName>
        <fullName evidence="3">Glutathione transferase GST 23-like</fullName>
    </submittedName>
</protein>
<dbReference type="RefSeq" id="XP_060670974.1">
    <property type="nucleotide sequence ID" value="XM_060814991.1"/>
</dbReference>
<keyword evidence="2" id="KW-1185">Reference proteome</keyword>
<dbReference type="Gene3D" id="1.20.1050.10">
    <property type="match status" value="1"/>
</dbReference>
<evidence type="ECO:0000313" key="2">
    <source>
        <dbReference type="Proteomes" id="UP001652623"/>
    </source>
</evidence>
<dbReference type="Pfam" id="PF00043">
    <property type="entry name" value="GST_C"/>
    <property type="match status" value="1"/>
</dbReference>